<protein>
    <submittedName>
        <fullName evidence="2">Uncharacterized protein</fullName>
    </submittedName>
</protein>
<dbReference type="EMBL" id="UINC01001194">
    <property type="protein sequence ID" value="SUZ73920.1"/>
    <property type="molecule type" value="Genomic_DNA"/>
</dbReference>
<accession>A0A381Q4B1</accession>
<evidence type="ECO:0000256" key="1">
    <source>
        <dbReference type="SAM" id="MobiDB-lite"/>
    </source>
</evidence>
<organism evidence="2">
    <name type="scientific">marine metagenome</name>
    <dbReference type="NCBI Taxonomy" id="408172"/>
    <lineage>
        <taxon>unclassified sequences</taxon>
        <taxon>metagenomes</taxon>
        <taxon>ecological metagenomes</taxon>
    </lineage>
</organism>
<name>A0A381Q4B1_9ZZZZ</name>
<evidence type="ECO:0000313" key="2">
    <source>
        <dbReference type="EMBL" id="SUZ73920.1"/>
    </source>
</evidence>
<gene>
    <name evidence="2" type="ORF">METZ01_LOCUS26774</name>
</gene>
<proteinExistence type="predicted"/>
<reference evidence="2" key="1">
    <citation type="submission" date="2018-05" db="EMBL/GenBank/DDBJ databases">
        <authorList>
            <person name="Lanie J.A."/>
            <person name="Ng W.-L."/>
            <person name="Kazmierczak K.M."/>
            <person name="Andrzejewski T.M."/>
            <person name="Davidsen T.M."/>
            <person name="Wayne K.J."/>
            <person name="Tettelin H."/>
            <person name="Glass J.I."/>
            <person name="Rusch D."/>
            <person name="Podicherti R."/>
            <person name="Tsui H.-C.T."/>
            <person name="Winkler M.E."/>
        </authorList>
    </citation>
    <scope>NUCLEOTIDE SEQUENCE</scope>
</reference>
<feature type="region of interest" description="Disordered" evidence="1">
    <location>
        <begin position="1"/>
        <end position="22"/>
    </location>
</feature>
<dbReference type="AlphaFoldDB" id="A0A381Q4B1"/>
<sequence length="100" mass="10380">MSSADGQWETTMNTPMGQQKATITLTTDGDTLTGTMEGQQGTLELKDGAVDGDTVSWKADITNPMPITLEFSATVDGDSLSGDVKLGSFGNASFTGTRIG</sequence>